<feature type="region of interest" description="Disordered" evidence="3">
    <location>
        <begin position="374"/>
        <end position="409"/>
    </location>
</feature>
<evidence type="ECO:0000256" key="2">
    <source>
        <dbReference type="ARBA" id="ARBA00022490"/>
    </source>
</evidence>
<gene>
    <name evidence="5" type="ORF">MNOR_LOCUS26296</name>
</gene>
<dbReference type="EMBL" id="CAXKWB010026059">
    <property type="protein sequence ID" value="CAL4129411.1"/>
    <property type="molecule type" value="Genomic_DNA"/>
</dbReference>
<keyword evidence="2" id="KW-0963">Cytoplasm</keyword>
<feature type="non-terminal residue" evidence="5">
    <location>
        <position position="812"/>
    </location>
</feature>
<evidence type="ECO:0000313" key="6">
    <source>
        <dbReference type="Proteomes" id="UP001497623"/>
    </source>
</evidence>
<dbReference type="GO" id="GO:0005737">
    <property type="term" value="C:cytoplasm"/>
    <property type="evidence" value="ECO:0007669"/>
    <property type="project" value="UniProtKB-SubCell"/>
</dbReference>
<dbReference type="PROSITE" id="PS50132">
    <property type="entry name" value="RGS"/>
    <property type="match status" value="1"/>
</dbReference>
<dbReference type="GO" id="GO:0030877">
    <property type="term" value="C:beta-catenin destruction complex"/>
    <property type="evidence" value="ECO:0007669"/>
    <property type="project" value="TreeGrafter"/>
</dbReference>
<dbReference type="InterPro" id="IPR044926">
    <property type="entry name" value="RGS_subdomain_2"/>
</dbReference>
<dbReference type="AlphaFoldDB" id="A0AAV2RMV9"/>
<feature type="compositionally biased region" description="Low complexity" evidence="3">
    <location>
        <begin position="744"/>
        <end position="754"/>
    </location>
</feature>
<comment type="caution">
    <text evidence="5">The sequence shown here is derived from an EMBL/GenBank/DDBJ whole genome shotgun (WGS) entry which is preliminary data.</text>
</comment>
<feature type="region of interest" description="Disordered" evidence="3">
    <location>
        <begin position="272"/>
        <end position="293"/>
    </location>
</feature>
<dbReference type="InterPro" id="IPR014936">
    <property type="entry name" value="Axin_b-cat-bd"/>
</dbReference>
<dbReference type="InterPro" id="IPR036305">
    <property type="entry name" value="RGS_sf"/>
</dbReference>
<dbReference type="Gene3D" id="1.10.167.10">
    <property type="entry name" value="Regulator of G-protein Signalling 4, domain 2"/>
    <property type="match status" value="1"/>
</dbReference>
<feature type="compositionally biased region" description="Polar residues" evidence="3">
    <location>
        <begin position="374"/>
        <end position="383"/>
    </location>
</feature>
<dbReference type="GO" id="GO:0005634">
    <property type="term" value="C:nucleus"/>
    <property type="evidence" value="ECO:0007669"/>
    <property type="project" value="TreeGrafter"/>
</dbReference>
<dbReference type="InterPro" id="IPR016137">
    <property type="entry name" value="RGS"/>
</dbReference>
<feature type="domain" description="RGS" evidence="4">
    <location>
        <begin position="149"/>
        <end position="264"/>
    </location>
</feature>
<dbReference type="GO" id="GO:0019901">
    <property type="term" value="F:protein kinase binding"/>
    <property type="evidence" value="ECO:0007669"/>
    <property type="project" value="TreeGrafter"/>
</dbReference>
<dbReference type="GO" id="GO:0060090">
    <property type="term" value="F:molecular adaptor activity"/>
    <property type="evidence" value="ECO:0007669"/>
    <property type="project" value="TreeGrafter"/>
</dbReference>
<protein>
    <recommendedName>
        <fullName evidence="4">RGS domain-containing protein</fullName>
    </recommendedName>
</protein>
<dbReference type="Pfam" id="PF08833">
    <property type="entry name" value="Axin_b-cat_bind"/>
    <property type="match status" value="1"/>
</dbReference>
<dbReference type="GO" id="GO:0005886">
    <property type="term" value="C:plasma membrane"/>
    <property type="evidence" value="ECO:0007669"/>
    <property type="project" value="TreeGrafter"/>
</dbReference>
<dbReference type="GO" id="GO:0008013">
    <property type="term" value="F:beta-catenin binding"/>
    <property type="evidence" value="ECO:0007669"/>
    <property type="project" value="TreeGrafter"/>
</dbReference>
<reference evidence="5 6" key="1">
    <citation type="submission" date="2024-05" db="EMBL/GenBank/DDBJ databases">
        <authorList>
            <person name="Wallberg A."/>
        </authorList>
    </citation>
    <scope>NUCLEOTIDE SEQUENCE [LARGE SCALE GENOMIC DNA]</scope>
</reference>
<feature type="compositionally biased region" description="Low complexity" evidence="3">
    <location>
        <begin position="585"/>
        <end position="607"/>
    </location>
</feature>
<sequence length="812" mass="88266">MADNSCALARTDPSGKDKNLFEGKHYNVESKFTKIGKKSKKAKDIFAKDKSVDGLSEGICGDGSGENKGRRSPRPPVPGGEDLQPSHHSSDWGKPAHHYPLPQLDYSHFHGGEGGGDGLAVVGSVEGGSPCCGGGEGGSTPPPVRWSESLTQLLDDPSGVQLFTEYLKEECGSCESLQFWFACNGLRKDHAESPTQIVTIIWKRFIRNYTVKISAKTYAQINDRINARAIDKTIFDEAQEEVEEEISRSTYPSFLKSERYLNYLASLSNPVGGLGGDSPQTSESSPSSPPMMINTVGQNGSVLPTLHEERELEGSAPPLRLTIGSLQATVRQRERLLPESMAGQYLHGSNHNSGGVNPYHAAYASAQVVSRQDSELQSLSSDALTDDTHSCTDSSVDGVPIGVMRPPNPKQLKRQYYRARENARQNRELALNAAMPGQLFSGIAASHQMSQAAQAGAILHSGVPFLPRTHRIPPQGMPKYKPDEFAARLIEKLEKVKRDRESQEKVQQSFKKIQEGDNVTDEYRREHAFNSLPPNVLLDKLAQKLSLEDQDPSQAILDDHVSRVWQDSNNDSGARSPGSPGGTASRQQQQRSQQQLLMPRQQIQQPQAHHRKGVVGSSVVVQPQFPSMYMVPGSGLCGTNSSVGFSSNSYQQHQPSPNTGHPYQTNKRWPHRTRDRGPDVYSTFSSDSGNVADYYDGSHLPKSRSMPDTMIDYAGTSSDGGSSGRRGSNSRRVASRRHPPDLTDSGVSVVSDSGPSITPSASSTERITSWLMESDKFSSGSGGSTCDETRLPRGCRSSPHTAAGATSPGTLR</sequence>
<dbReference type="PANTHER" id="PTHR46102">
    <property type="entry name" value="AXIN"/>
    <property type="match status" value="1"/>
</dbReference>
<evidence type="ECO:0000256" key="1">
    <source>
        <dbReference type="ARBA" id="ARBA00004496"/>
    </source>
</evidence>
<name>A0AAV2RMV9_MEGNR</name>
<dbReference type="GO" id="GO:0090090">
    <property type="term" value="P:negative regulation of canonical Wnt signaling pathway"/>
    <property type="evidence" value="ECO:0007669"/>
    <property type="project" value="InterPro"/>
</dbReference>
<proteinExistence type="predicted"/>
<accession>A0AAV2RMV9</accession>
<feature type="compositionally biased region" description="Polar residues" evidence="3">
    <location>
        <begin position="755"/>
        <end position="767"/>
    </location>
</feature>
<evidence type="ECO:0000313" key="5">
    <source>
        <dbReference type="EMBL" id="CAL4129411.1"/>
    </source>
</evidence>
<dbReference type="Pfam" id="PF00615">
    <property type="entry name" value="RGS"/>
    <property type="match status" value="1"/>
</dbReference>
<dbReference type="SMART" id="SM00315">
    <property type="entry name" value="RGS"/>
    <property type="match status" value="1"/>
</dbReference>
<dbReference type="PANTHER" id="PTHR46102:SF2">
    <property type="entry name" value="AXIN"/>
    <property type="match status" value="1"/>
</dbReference>
<evidence type="ECO:0000256" key="3">
    <source>
        <dbReference type="SAM" id="MobiDB-lite"/>
    </source>
</evidence>
<feature type="compositionally biased region" description="Low complexity" evidence="3">
    <location>
        <begin position="715"/>
        <end position="732"/>
    </location>
</feature>
<dbReference type="SUPFAM" id="SSF48097">
    <property type="entry name" value="Regulator of G-protein signaling, RGS"/>
    <property type="match status" value="1"/>
</dbReference>
<dbReference type="InterPro" id="IPR043581">
    <property type="entry name" value="Axin-like"/>
</dbReference>
<feature type="compositionally biased region" description="Polar residues" evidence="3">
    <location>
        <begin position="646"/>
        <end position="667"/>
    </location>
</feature>
<feature type="region of interest" description="Disordered" evidence="3">
    <location>
        <begin position="1"/>
        <end position="21"/>
    </location>
</feature>
<dbReference type="GO" id="GO:0031625">
    <property type="term" value="F:ubiquitin protein ligase binding"/>
    <property type="evidence" value="ECO:0007669"/>
    <property type="project" value="TreeGrafter"/>
</dbReference>
<dbReference type="Gene3D" id="1.10.196.10">
    <property type="match status" value="1"/>
</dbReference>
<organism evidence="5 6">
    <name type="scientific">Meganyctiphanes norvegica</name>
    <name type="common">Northern krill</name>
    <name type="synonym">Thysanopoda norvegica</name>
    <dbReference type="NCBI Taxonomy" id="48144"/>
    <lineage>
        <taxon>Eukaryota</taxon>
        <taxon>Metazoa</taxon>
        <taxon>Ecdysozoa</taxon>
        <taxon>Arthropoda</taxon>
        <taxon>Crustacea</taxon>
        <taxon>Multicrustacea</taxon>
        <taxon>Malacostraca</taxon>
        <taxon>Eumalacostraca</taxon>
        <taxon>Eucarida</taxon>
        <taxon>Euphausiacea</taxon>
        <taxon>Euphausiidae</taxon>
        <taxon>Meganyctiphanes</taxon>
    </lineage>
</organism>
<comment type="subcellular location">
    <subcellularLocation>
        <location evidence="1">Cytoplasm</location>
    </subcellularLocation>
</comment>
<feature type="region of interest" description="Disordered" evidence="3">
    <location>
        <begin position="646"/>
        <end position="812"/>
    </location>
</feature>
<dbReference type="Proteomes" id="UP001497623">
    <property type="component" value="Unassembled WGS sequence"/>
</dbReference>
<dbReference type="InterPro" id="IPR024066">
    <property type="entry name" value="RGS_subdom1/3"/>
</dbReference>
<dbReference type="GO" id="GO:0048468">
    <property type="term" value="P:cell development"/>
    <property type="evidence" value="ECO:0007669"/>
    <property type="project" value="TreeGrafter"/>
</dbReference>
<keyword evidence="6" id="KW-1185">Reference proteome</keyword>
<dbReference type="GO" id="GO:0032436">
    <property type="term" value="P:positive regulation of proteasomal ubiquitin-dependent protein catabolic process"/>
    <property type="evidence" value="ECO:0007669"/>
    <property type="project" value="TreeGrafter"/>
</dbReference>
<feature type="region of interest" description="Disordered" evidence="3">
    <location>
        <begin position="53"/>
        <end position="97"/>
    </location>
</feature>
<evidence type="ECO:0000259" key="4">
    <source>
        <dbReference type="PROSITE" id="PS50132"/>
    </source>
</evidence>
<feature type="region of interest" description="Disordered" evidence="3">
    <location>
        <begin position="566"/>
        <end position="614"/>
    </location>
</feature>
<dbReference type="PRINTS" id="PR01301">
    <property type="entry name" value="RGSPROTEIN"/>
</dbReference>